<organism evidence="1 2">
    <name type="scientific">Desulfurispirillum indicum (strain ATCC BAA-1389 / DSM 22839 / S5)</name>
    <dbReference type="NCBI Taxonomy" id="653733"/>
    <lineage>
        <taxon>Bacteria</taxon>
        <taxon>Pseudomonadati</taxon>
        <taxon>Chrysiogenota</taxon>
        <taxon>Chrysiogenia</taxon>
        <taxon>Chrysiogenales</taxon>
        <taxon>Chrysiogenaceae</taxon>
        <taxon>Desulfurispirillum</taxon>
    </lineage>
</organism>
<evidence type="ECO:0000313" key="1">
    <source>
        <dbReference type="EMBL" id="ADU66087.1"/>
    </source>
</evidence>
<dbReference type="EMBL" id="CP002432">
    <property type="protein sequence ID" value="ADU66087.1"/>
    <property type="molecule type" value="Genomic_DNA"/>
</dbReference>
<protein>
    <submittedName>
        <fullName evidence="1">Uncharacterized protein</fullName>
    </submittedName>
</protein>
<dbReference type="HOGENOM" id="CLU_2232227_0_0_0"/>
<keyword evidence="2" id="KW-1185">Reference proteome</keyword>
<accession>E6W5Q6</accession>
<dbReference type="STRING" id="653733.Selin_1352"/>
<dbReference type="Proteomes" id="UP000002572">
    <property type="component" value="Chromosome"/>
</dbReference>
<dbReference type="RefSeq" id="WP_013505968.1">
    <property type="nucleotide sequence ID" value="NC_014836.1"/>
</dbReference>
<name>E6W5Q6_DESIS</name>
<dbReference type="KEGG" id="din:Selin_1352"/>
<evidence type="ECO:0000313" key="2">
    <source>
        <dbReference type="Proteomes" id="UP000002572"/>
    </source>
</evidence>
<sequence>MTRAELQKQIHGLLQTVVFLRDESQNLREQLRDGDIKVGRKLNMSADYLELASRLSAEIEKKLQELSTVVESQESPDGEFRFQDDYGTFDSRLNEFLGPGGSKQQ</sequence>
<reference evidence="1 2" key="1">
    <citation type="submission" date="2010-12" db="EMBL/GenBank/DDBJ databases">
        <title>Complete sequence of Desulfurispirillum indicum S5.</title>
        <authorList>
            <consortium name="US DOE Joint Genome Institute"/>
            <person name="Lucas S."/>
            <person name="Copeland A."/>
            <person name="Lapidus A."/>
            <person name="Cheng J.-F."/>
            <person name="Goodwin L."/>
            <person name="Pitluck S."/>
            <person name="Chertkov O."/>
            <person name="Held B."/>
            <person name="Detter J.C."/>
            <person name="Han C."/>
            <person name="Tapia R."/>
            <person name="Land M."/>
            <person name="Hauser L."/>
            <person name="Kyrpides N."/>
            <person name="Ivanova N."/>
            <person name="Mikhailova N."/>
            <person name="Haggblom M."/>
            <person name="Rauschenbach I."/>
            <person name="Bini E."/>
            <person name="Woyke T."/>
        </authorList>
    </citation>
    <scope>NUCLEOTIDE SEQUENCE [LARGE SCALE GENOMIC DNA]</scope>
    <source>
        <strain evidence="2">ATCC BAA-1389 / DSM 22839 / S5</strain>
    </source>
</reference>
<dbReference type="InParanoid" id="E6W5Q6"/>
<proteinExistence type="predicted"/>
<gene>
    <name evidence="1" type="ordered locus">Selin_1352</name>
</gene>
<dbReference type="AlphaFoldDB" id="E6W5Q6"/>